<name>A0A431VS23_9DEIO</name>
<organism evidence="1 2">
    <name type="scientific">Deinococcus radiophilus</name>
    <dbReference type="NCBI Taxonomy" id="32062"/>
    <lineage>
        <taxon>Bacteria</taxon>
        <taxon>Thermotogati</taxon>
        <taxon>Deinococcota</taxon>
        <taxon>Deinococci</taxon>
        <taxon>Deinococcales</taxon>
        <taxon>Deinococcaceae</taxon>
        <taxon>Deinococcus</taxon>
    </lineage>
</organism>
<proteinExistence type="predicted"/>
<dbReference type="EMBL" id="RXPE01000020">
    <property type="protein sequence ID" value="RTR25903.1"/>
    <property type="molecule type" value="Genomic_DNA"/>
</dbReference>
<dbReference type="AlphaFoldDB" id="A0A431VS23"/>
<evidence type="ECO:0000313" key="2">
    <source>
        <dbReference type="Proteomes" id="UP000277766"/>
    </source>
</evidence>
<protein>
    <submittedName>
        <fullName evidence="1">Uncharacterized protein</fullName>
    </submittedName>
</protein>
<gene>
    <name evidence="1" type="ORF">EJ104_09355</name>
</gene>
<dbReference type="Proteomes" id="UP000277766">
    <property type="component" value="Unassembled WGS sequence"/>
</dbReference>
<evidence type="ECO:0000313" key="1">
    <source>
        <dbReference type="EMBL" id="RTR25903.1"/>
    </source>
</evidence>
<accession>A0A431VS23</accession>
<sequence>MGVTDGAFESDVPELQAFLDGVAAEFIDDEAEPIVATVPHGLPLIPGHSVTETYSTGEMDQHWSQLFSDQQDLILPLLDPEVASALEDMEHSDAEHTPATITTTSSYEGVDESGNHVFREVTQMSPFSSTVTTTTSKGLTVQFTLAFTQIAPGVTTLVFAPSGLPVSSQGTADTRMTLAWKGWPAEDPGDVGGMTVTFRVKTETTLQAE</sequence>
<dbReference type="RefSeq" id="WP_126352462.1">
    <property type="nucleotide sequence ID" value="NZ_CP086380.1"/>
</dbReference>
<reference evidence="1 2" key="1">
    <citation type="submission" date="2018-12" db="EMBL/GenBank/DDBJ databases">
        <title>Deinococcus radiophilus ATCC 27603 genome sequencing and assembly.</title>
        <authorList>
            <person name="Maclea K.S."/>
            <person name="Maynard C.R."/>
        </authorList>
    </citation>
    <scope>NUCLEOTIDE SEQUENCE [LARGE SCALE GENOMIC DNA]</scope>
    <source>
        <strain evidence="1 2">ATCC 27603</strain>
    </source>
</reference>
<comment type="caution">
    <text evidence="1">The sequence shown here is derived from an EMBL/GenBank/DDBJ whole genome shotgun (WGS) entry which is preliminary data.</text>
</comment>
<keyword evidence="2" id="KW-1185">Reference proteome</keyword>